<comment type="caution">
    <text evidence="1">The sequence shown here is derived from an EMBL/GenBank/DDBJ whole genome shotgun (WGS) entry which is preliminary data.</text>
</comment>
<reference evidence="1 2" key="1">
    <citation type="submission" date="2019-04" db="EMBL/GenBank/DDBJ databases">
        <title>Microbes associate with the intestines of laboratory mice.</title>
        <authorList>
            <person name="Navarre W."/>
            <person name="Wong E."/>
            <person name="Huang K."/>
            <person name="Tropini C."/>
            <person name="Ng K."/>
            <person name="Yu B."/>
        </authorList>
    </citation>
    <scope>NUCLEOTIDE SEQUENCE [LARGE SCALE GENOMIC DNA]</scope>
    <source>
        <strain evidence="1 2">NM46_B2-13</strain>
    </source>
</reference>
<dbReference type="Pfam" id="PF09965">
    <property type="entry name" value="DUF2199"/>
    <property type="match status" value="1"/>
</dbReference>
<dbReference type="OrthoDB" id="3523497at2"/>
<organism evidence="1 2">
    <name type="scientific">Microbacterium laevaniformans</name>
    <dbReference type="NCBI Taxonomy" id="36807"/>
    <lineage>
        <taxon>Bacteria</taxon>
        <taxon>Bacillati</taxon>
        <taxon>Actinomycetota</taxon>
        <taxon>Actinomycetes</taxon>
        <taxon>Micrococcales</taxon>
        <taxon>Microbacteriaceae</taxon>
        <taxon>Microbacterium</taxon>
    </lineage>
</organism>
<proteinExistence type="predicted"/>
<accession>A0A4S2D0E0</accession>
<dbReference type="InterPro" id="IPR018697">
    <property type="entry name" value="DUF2199"/>
</dbReference>
<dbReference type="Proteomes" id="UP000309893">
    <property type="component" value="Unassembled WGS sequence"/>
</dbReference>
<gene>
    <name evidence="1" type="ORF">E5344_13330</name>
</gene>
<name>A0A4S2D0E0_9MICO</name>
<sequence length="164" mass="18084">MTNAEKCELCGKPVDLHDRQVRLVYPDPVLDAGEIPASDIWMTHSDANTSVMMQVNHIGAFVRALLPVHLTAGHTITYGVWVGVSPDELRSISDTWWSSEYKDLVVDGRLANVVGPWDLLGASVRLRVLESDQAPYCVDSTDSALQSVIADTWDHELVLCTLPD</sequence>
<evidence type="ECO:0000313" key="2">
    <source>
        <dbReference type="Proteomes" id="UP000309893"/>
    </source>
</evidence>
<dbReference type="EMBL" id="SRYO01000010">
    <property type="protein sequence ID" value="TGY34321.1"/>
    <property type="molecule type" value="Genomic_DNA"/>
</dbReference>
<protein>
    <submittedName>
        <fullName evidence="1">DUF2199 domain-containing protein</fullName>
    </submittedName>
</protein>
<dbReference type="AlphaFoldDB" id="A0A4S2D0E0"/>
<evidence type="ECO:0000313" key="1">
    <source>
        <dbReference type="EMBL" id="TGY34321.1"/>
    </source>
</evidence>
<dbReference type="RefSeq" id="WP_135949930.1">
    <property type="nucleotide sequence ID" value="NZ_SRYO01000010.1"/>
</dbReference>